<dbReference type="AlphaFoldDB" id="D1CEL0"/>
<dbReference type="SUPFAM" id="SSF51445">
    <property type="entry name" value="(Trans)glycosidases"/>
    <property type="match status" value="1"/>
</dbReference>
<dbReference type="Gene3D" id="3.20.20.300">
    <property type="entry name" value="Glycoside hydrolase, family 3, N-terminal domain"/>
    <property type="match status" value="1"/>
</dbReference>
<dbReference type="InterPro" id="IPR036881">
    <property type="entry name" value="Glyco_hydro_3_C_sf"/>
</dbReference>
<dbReference type="InterPro" id="IPR001764">
    <property type="entry name" value="Glyco_hydro_3_N"/>
</dbReference>
<dbReference type="PANTHER" id="PTHR30480:SF13">
    <property type="entry name" value="BETA-HEXOSAMINIDASE"/>
    <property type="match status" value="1"/>
</dbReference>
<dbReference type="Pfam" id="PF00933">
    <property type="entry name" value="Glyco_hydro_3"/>
    <property type="match status" value="1"/>
</dbReference>
<organism evidence="8 9">
    <name type="scientific">Thermobaculum terrenum (strain ATCC BAA-798 / CCMEE 7001 / YNP1)</name>
    <dbReference type="NCBI Taxonomy" id="525904"/>
    <lineage>
        <taxon>Bacteria</taxon>
        <taxon>Bacillati</taxon>
        <taxon>Chloroflexota</taxon>
        <taxon>Chloroflexia</taxon>
        <taxon>Candidatus Thermobaculales</taxon>
        <taxon>Candidatus Thermobaculaceae</taxon>
        <taxon>Thermobaculum</taxon>
    </lineage>
</organism>
<dbReference type="SUPFAM" id="SSF52279">
    <property type="entry name" value="Beta-D-glucan exohydrolase, C-terminal domain"/>
    <property type="match status" value="1"/>
</dbReference>
<dbReference type="HOGENOM" id="CLU_008392_5_3_0"/>
<evidence type="ECO:0000313" key="9">
    <source>
        <dbReference type="Proteomes" id="UP000000323"/>
    </source>
</evidence>
<dbReference type="CAZy" id="GH3">
    <property type="family name" value="Glycoside Hydrolase Family 3"/>
</dbReference>
<keyword evidence="9" id="KW-1185">Reference proteome</keyword>
<dbReference type="Proteomes" id="UP000000323">
    <property type="component" value="Chromosome 1"/>
</dbReference>
<dbReference type="eggNOG" id="COG1472">
    <property type="taxonomic scope" value="Bacteria"/>
</dbReference>
<dbReference type="EC" id="3.2.1.52" evidence="3"/>
<name>D1CEL0_THET1</name>
<comment type="catalytic activity">
    <reaction evidence="1">
        <text>Hydrolysis of terminal non-reducing N-acetyl-D-hexosamine residues in N-acetyl-beta-D-hexosaminides.</text>
        <dbReference type="EC" id="3.2.1.52"/>
    </reaction>
</comment>
<dbReference type="STRING" id="525904.Tter_0445"/>
<evidence type="ECO:0000259" key="7">
    <source>
        <dbReference type="Pfam" id="PF01915"/>
    </source>
</evidence>
<evidence type="ECO:0000256" key="2">
    <source>
        <dbReference type="ARBA" id="ARBA00005336"/>
    </source>
</evidence>
<evidence type="ECO:0000256" key="3">
    <source>
        <dbReference type="ARBA" id="ARBA00012663"/>
    </source>
</evidence>
<dbReference type="InterPro" id="IPR017853">
    <property type="entry name" value="GH"/>
</dbReference>
<evidence type="ECO:0000256" key="5">
    <source>
        <dbReference type="ARBA" id="ARBA00023295"/>
    </source>
</evidence>
<keyword evidence="4 8" id="KW-0378">Hydrolase</keyword>
<evidence type="ECO:0000256" key="1">
    <source>
        <dbReference type="ARBA" id="ARBA00001231"/>
    </source>
</evidence>
<feature type="domain" description="Glycoside hydrolase family 3 C-terminal" evidence="7">
    <location>
        <begin position="429"/>
        <end position="596"/>
    </location>
</feature>
<dbReference type="Gene3D" id="3.40.50.1700">
    <property type="entry name" value="Glycoside hydrolase family 3 C-terminal domain"/>
    <property type="match status" value="1"/>
</dbReference>
<accession>D1CEL0</accession>
<dbReference type="PANTHER" id="PTHR30480">
    <property type="entry name" value="BETA-HEXOSAMINIDASE-RELATED"/>
    <property type="match status" value="1"/>
</dbReference>
<keyword evidence="5" id="KW-0326">Glycosidase</keyword>
<feature type="domain" description="Glycoside hydrolase family 3 N-terminal" evidence="6">
    <location>
        <begin position="50"/>
        <end position="390"/>
    </location>
</feature>
<dbReference type="PRINTS" id="PR00133">
    <property type="entry name" value="GLHYDRLASE3"/>
</dbReference>
<reference evidence="9" key="1">
    <citation type="journal article" date="2010" name="Stand. Genomic Sci.">
        <title>Complete genome sequence of 'Thermobaculum terrenum' type strain (YNP1).</title>
        <authorList>
            <person name="Kiss H."/>
            <person name="Cleland D."/>
            <person name="Lapidus A."/>
            <person name="Lucas S."/>
            <person name="Glavina Del Rio T."/>
            <person name="Nolan M."/>
            <person name="Tice H."/>
            <person name="Han C."/>
            <person name="Goodwin L."/>
            <person name="Pitluck S."/>
            <person name="Liolios K."/>
            <person name="Ivanova N."/>
            <person name="Mavromatis K."/>
            <person name="Ovchinnikova G."/>
            <person name="Pati A."/>
            <person name="Chen A."/>
            <person name="Palaniappan K."/>
            <person name="Land M."/>
            <person name="Hauser L."/>
            <person name="Chang Y."/>
            <person name="Jeffries C."/>
            <person name="Lu M."/>
            <person name="Brettin T."/>
            <person name="Detter J."/>
            <person name="Goker M."/>
            <person name="Tindall B."/>
            <person name="Beck B."/>
            <person name="McDermott T."/>
            <person name="Woyke T."/>
            <person name="Bristow J."/>
            <person name="Eisen J."/>
            <person name="Markowitz V."/>
            <person name="Hugenholtz P."/>
            <person name="Kyrpides N."/>
            <person name="Klenk H."/>
            <person name="Cheng J."/>
        </authorList>
    </citation>
    <scope>NUCLEOTIDE SEQUENCE [LARGE SCALE GENOMIC DNA]</scope>
    <source>
        <strain evidence="9">ATCC BAA-798 / YNP1</strain>
    </source>
</reference>
<dbReference type="InterPro" id="IPR036962">
    <property type="entry name" value="Glyco_hydro_3_N_sf"/>
</dbReference>
<dbReference type="PROSITE" id="PS51257">
    <property type="entry name" value="PROKAR_LIPOPROTEIN"/>
    <property type="match status" value="1"/>
</dbReference>
<dbReference type="KEGG" id="ttr:Tter_0445"/>
<dbReference type="InterPro" id="IPR050226">
    <property type="entry name" value="NagZ_Beta-hexosaminidase"/>
</dbReference>
<dbReference type="EMBL" id="CP001825">
    <property type="protein sequence ID" value="ACZ41366.1"/>
    <property type="molecule type" value="Genomic_DNA"/>
</dbReference>
<gene>
    <name evidence="8" type="ordered locus">Tter_0445</name>
</gene>
<dbReference type="GO" id="GO:0009254">
    <property type="term" value="P:peptidoglycan turnover"/>
    <property type="evidence" value="ECO:0007669"/>
    <property type="project" value="TreeGrafter"/>
</dbReference>
<protein>
    <recommendedName>
        <fullName evidence="3">beta-N-acetylhexosaminidase</fullName>
        <ecNumber evidence="3">3.2.1.52</ecNumber>
    </recommendedName>
</protein>
<comment type="similarity">
    <text evidence="2">Belongs to the glycosyl hydrolase 3 family.</text>
</comment>
<evidence type="ECO:0000313" key="8">
    <source>
        <dbReference type="EMBL" id="ACZ41366.1"/>
    </source>
</evidence>
<dbReference type="GO" id="GO:0005975">
    <property type="term" value="P:carbohydrate metabolic process"/>
    <property type="evidence" value="ECO:0007669"/>
    <property type="project" value="InterPro"/>
</dbReference>
<evidence type="ECO:0000256" key="4">
    <source>
        <dbReference type="ARBA" id="ARBA00022801"/>
    </source>
</evidence>
<dbReference type="Pfam" id="PF01915">
    <property type="entry name" value="Glyco_hydro_3_C"/>
    <property type="match status" value="1"/>
</dbReference>
<proteinExistence type="inferred from homology"/>
<dbReference type="FunFam" id="3.20.20.300:FF:000014">
    <property type="entry name" value="Beta-hexosaminidase, lipoprotein"/>
    <property type="match status" value="1"/>
</dbReference>
<sequence>MVPTIKRLLMAICILVLIGISACQDVVYRGSAITHASSSSWAEATLSKMTLREKIGQMFAVYVYGDSAYDTDPWAVNANRKLYGVDNASQIIQKYHVGSIIYFTWTGNIKNAQQVARLSNGIQRSSMTQRVPVPTLISTDQEGGIISRLPSQIVRSPGNMALGAARDKTYAFRAAYIVGKELRALGINQNLAPDADVNINPFNPVIGVRSFGDRSWLVARLTAAQVRGYQSVDVAATAKHFPGHGDTNIDSHTGLPVIRHTQKQLEDIDLPPFRAAIDSGVDVIMSAHIVVPSLDPSGRPATLSKPILTGLLRQKLGFKGVIMTDSLEMAGVRQMFPDSRVPVEAIKAGADLLLMPPDLNLAINSVVNAVERGEISVSRINASVLRILELKARLGLPANPYVDADSVSSHVKTHWHILSAADISNHTITIIRNSGVLPLKPNSGRTVLVTGWGDEPTIEVAAKMSSYGVRVTRYSTGDHPSSSVRDHAVYLARQKSLVVVLTRDIQWDTRQRELVKSLIQTGKPVIVLSVELPYDLAYVTSAKTYVATYSYNPVSLRAAVRVMFGKASPVGKLPVRIPKANAPQETLYPFGYGLGY</sequence>
<dbReference type="GO" id="GO:0004563">
    <property type="term" value="F:beta-N-acetylhexosaminidase activity"/>
    <property type="evidence" value="ECO:0007669"/>
    <property type="project" value="UniProtKB-EC"/>
</dbReference>
<dbReference type="InterPro" id="IPR002772">
    <property type="entry name" value="Glyco_hydro_3_C"/>
</dbReference>
<evidence type="ECO:0000259" key="6">
    <source>
        <dbReference type="Pfam" id="PF00933"/>
    </source>
</evidence>